<keyword evidence="3" id="KW-1185">Reference proteome</keyword>
<name>A0A1H1FEX7_9PSED</name>
<sequence length="301" mass="31915">MLATDHMNSVLSEVSPAGRKARAYTAYGYSADDAASESGLGHNGELRDSNTGEYFLGKGYRLFSTQMMRFYSPDSWSPFGEGGVNAYGYVAGDPIKYADPTGHMALGIKATILAARGLFASADDVAASAVARLARNSEDASILIPKAASQGAVNNSASTAGSARALASEGPSVAGRPPMPPPKPNLPSYLSRNPINPVGQWVQESSPAFRKALNVTFDETVKVVQDVASGPLTAPKPKAVPAQTATATRKAGTKATKVPNPNQALIDEYKASISKELGQRRESNINYRKVEKLQEKVRRLL</sequence>
<protein>
    <submittedName>
        <fullName evidence="2">RHS repeat-associated core domain-containing protein</fullName>
    </submittedName>
</protein>
<dbReference type="EMBL" id="FNKJ01000003">
    <property type="protein sequence ID" value="SDQ99289.1"/>
    <property type="molecule type" value="Genomic_DNA"/>
</dbReference>
<dbReference type="Gene3D" id="2.180.10.10">
    <property type="entry name" value="RHS repeat-associated core"/>
    <property type="match status" value="1"/>
</dbReference>
<evidence type="ECO:0000313" key="3">
    <source>
        <dbReference type="Proteomes" id="UP000199570"/>
    </source>
</evidence>
<organism evidence="2 3">
    <name type="scientific">Pseudomonas moorei</name>
    <dbReference type="NCBI Taxonomy" id="395599"/>
    <lineage>
        <taxon>Bacteria</taxon>
        <taxon>Pseudomonadati</taxon>
        <taxon>Pseudomonadota</taxon>
        <taxon>Gammaproteobacteria</taxon>
        <taxon>Pseudomonadales</taxon>
        <taxon>Pseudomonadaceae</taxon>
        <taxon>Pseudomonas</taxon>
    </lineage>
</organism>
<dbReference type="AlphaFoldDB" id="A0A1H1FEX7"/>
<evidence type="ECO:0000313" key="2">
    <source>
        <dbReference type="EMBL" id="SDQ99289.1"/>
    </source>
</evidence>
<gene>
    <name evidence="2" type="ORF">SAMN04490195_2657</name>
</gene>
<dbReference type="NCBIfam" id="TIGR03696">
    <property type="entry name" value="Rhs_assc_core"/>
    <property type="match status" value="1"/>
</dbReference>
<dbReference type="Proteomes" id="UP000199570">
    <property type="component" value="Unassembled WGS sequence"/>
</dbReference>
<feature type="region of interest" description="Disordered" evidence="1">
    <location>
        <begin position="160"/>
        <end position="191"/>
    </location>
</feature>
<feature type="compositionally biased region" description="Low complexity" evidence="1">
    <location>
        <begin position="242"/>
        <end position="257"/>
    </location>
</feature>
<accession>A0A1H1FEX7</accession>
<dbReference type="SUPFAM" id="SSF56399">
    <property type="entry name" value="ADP-ribosylation"/>
    <property type="match status" value="1"/>
</dbReference>
<evidence type="ECO:0000256" key="1">
    <source>
        <dbReference type="SAM" id="MobiDB-lite"/>
    </source>
</evidence>
<dbReference type="InterPro" id="IPR022385">
    <property type="entry name" value="Rhs_assc_core"/>
</dbReference>
<dbReference type="OrthoDB" id="9816400at2"/>
<proteinExistence type="predicted"/>
<feature type="region of interest" description="Disordered" evidence="1">
    <location>
        <begin position="234"/>
        <end position="259"/>
    </location>
</feature>
<reference evidence="3" key="1">
    <citation type="submission" date="2016-10" db="EMBL/GenBank/DDBJ databases">
        <authorList>
            <person name="Varghese N."/>
            <person name="Submissions S."/>
        </authorList>
    </citation>
    <scope>NUCLEOTIDE SEQUENCE [LARGE SCALE GENOMIC DNA]</scope>
    <source>
        <strain evidence="3">BS3775</strain>
    </source>
</reference>